<accession>A0A1K2DZH5</accession>
<evidence type="ECO:0000313" key="3">
    <source>
        <dbReference type="Proteomes" id="UP000181909"/>
    </source>
</evidence>
<proteinExistence type="predicted"/>
<dbReference type="Proteomes" id="UP000181909">
    <property type="component" value="Unassembled WGS sequence"/>
</dbReference>
<dbReference type="RefSeq" id="WP_177328214.1">
    <property type="nucleotide sequence ID" value="NZ_CP108276.1"/>
</dbReference>
<feature type="signal peptide" evidence="1">
    <location>
        <begin position="1"/>
        <end position="23"/>
    </location>
</feature>
<gene>
    <name evidence="2" type="ORF">SAMN02787144_101667</name>
</gene>
<dbReference type="EMBL" id="FPJO01000016">
    <property type="protein sequence ID" value="SFY28475.1"/>
    <property type="molecule type" value="Genomic_DNA"/>
</dbReference>
<reference evidence="2 3" key="1">
    <citation type="submission" date="2016-11" db="EMBL/GenBank/DDBJ databases">
        <authorList>
            <person name="Jaros S."/>
            <person name="Januszkiewicz K."/>
            <person name="Wedrychowicz H."/>
        </authorList>
    </citation>
    <scope>NUCLEOTIDE SEQUENCE [LARGE SCALE GENOMIC DNA]</scope>
    <source>
        <strain evidence="2 3">OK807</strain>
    </source>
</reference>
<evidence type="ECO:0000313" key="2">
    <source>
        <dbReference type="EMBL" id="SFY28475.1"/>
    </source>
</evidence>
<dbReference type="STRING" id="1893.SAMN02787144_101667"/>
<protein>
    <submittedName>
        <fullName evidence="2">Uncharacterized protein</fullName>
    </submittedName>
</protein>
<evidence type="ECO:0000256" key="1">
    <source>
        <dbReference type="SAM" id="SignalP"/>
    </source>
</evidence>
<organism evidence="2 3">
    <name type="scientific">Streptomyces atratus</name>
    <dbReference type="NCBI Taxonomy" id="1893"/>
    <lineage>
        <taxon>Bacteria</taxon>
        <taxon>Bacillati</taxon>
        <taxon>Actinomycetota</taxon>
        <taxon>Actinomycetes</taxon>
        <taxon>Kitasatosporales</taxon>
        <taxon>Streptomycetaceae</taxon>
        <taxon>Streptomyces</taxon>
    </lineage>
</organism>
<sequence length="57" mass="5516">MPSAVRRLLVLTVLMSAGAAAVAAVPAGHGTGAGSAGTVAASLLDTSWGDDCTPHQQ</sequence>
<keyword evidence="1" id="KW-0732">Signal</keyword>
<dbReference type="AlphaFoldDB" id="A0A1K2DZH5"/>
<name>A0A1K2DZH5_STRAR</name>
<feature type="chain" id="PRO_5039068982" evidence="1">
    <location>
        <begin position="24"/>
        <end position="57"/>
    </location>
</feature>